<feature type="signal peptide" evidence="2">
    <location>
        <begin position="1"/>
        <end position="25"/>
    </location>
</feature>
<dbReference type="InterPro" id="IPR016186">
    <property type="entry name" value="C-type_lectin-like/link_sf"/>
</dbReference>
<evidence type="ECO:0000259" key="4">
    <source>
        <dbReference type="PROSITE" id="PS50041"/>
    </source>
</evidence>
<dbReference type="Gene3D" id="3.10.100.10">
    <property type="entry name" value="Mannose-Binding Protein A, subunit A"/>
    <property type="match status" value="1"/>
</dbReference>
<evidence type="ECO:0000313" key="6">
    <source>
        <dbReference type="RefSeq" id="XP_013421962.1"/>
    </source>
</evidence>
<dbReference type="PROSITE" id="PS00022">
    <property type="entry name" value="EGF_1"/>
    <property type="match status" value="1"/>
</dbReference>
<dbReference type="Gene3D" id="2.10.25.10">
    <property type="entry name" value="Laminin"/>
    <property type="match status" value="1"/>
</dbReference>
<name>A0A1S3KHH8_LINAN</name>
<dbReference type="InterPro" id="IPR016187">
    <property type="entry name" value="CTDL_fold"/>
</dbReference>
<dbReference type="KEGG" id="lak:106181939"/>
<dbReference type="PANTHER" id="PTHR22801">
    <property type="entry name" value="LITHOSTATHINE"/>
    <property type="match status" value="1"/>
</dbReference>
<feature type="disulfide bond" evidence="1">
    <location>
        <begin position="130"/>
        <end position="139"/>
    </location>
</feature>
<feature type="chain" id="PRO_5010310135" evidence="2">
    <location>
        <begin position="26"/>
        <end position="274"/>
    </location>
</feature>
<dbReference type="SMART" id="SM00034">
    <property type="entry name" value="CLECT"/>
    <property type="match status" value="1"/>
</dbReference>
<keyword evidence="1" id="KW-0245">EGF-like domain</keyword>
<dbReference type="CDD" id="cd00037">
    <property type="entry name" value="CLECT"/>
    <property type="match status" value="1"/>
</dbReference>
<sequence length="274" mass="30423">MATAINVLVFLLEFALLIWFGSSDSSGLWFRVQPQSRFTADFIFQTTYSVSEKHCTLRCLEHGDCRAAYYCGNTNTCALSCSEVPDGFLLSDPNCSYLEARNRTPSCLECGCKNGGTCVQITEGSSQCTCPVLHGGLYCELTCPPQFEVMYKRSCYSFNMTLTANFYQAKQHCESMGASLVAVNDEEEHNFIRQYLAADNARMGADWWTSATDEASEGTWVLSGWGDIPAPFTAWGPGEPNGGDGGDCVQYWKRLFDDTHCTYIKNFICETEAT</sequence>
<evidence type="ECO:0000259" key="3">
    <source>
        <dbReference type="PROSITE" id="PS50026"/>
    </source>
</evidence>
<dbReference type="SUPFAM" id="SSF56436">
    <property type="entry name" value="C-type lectin-like"/>
    <property type="match status" value="1"/>
</dbReference>
<evidence type="ECO:0000256" key="1">
    <source>
        <dbReference type="PROSITE-ProRule" id="PRU00076"/>
    </source>
</evidence>
<dbReference type="InParanoid" id="A0A1S3KHH8"/>
<dbReference type="OrthoDB" id="6285913at2759"/>
<feature type="domain" description="EGF-like" evidence="3">
    <location>
        <begin position="108"/>
        <end position="140"/>
    </location>
</feature>
<accession>A0A1S3KHH8</accession>
<protein>
    <submittedName>
        <fullName evidence="6">C-type lectin domain family 10 member A-like</fullName>
    </submittedName>
</protein>
<keyword evidence="5" id="KW-1185">Reference proteome</keyword>
<keyword evidence="1" id="KW-1015">Disulfide bond</keyword>
<feature type="domain" description="C-type lectin" evidence="4">
    <location>
        <begin position="151"/>
        <end position="270"/>
    </location>
</feature>
<reference evidence="6" key="1">
    <citation type="submission" date="2025-08" db="UniProtKB">
        <authorList>
            <consortium name="RefSeq"/>
        </authorList>
    </citation>
    <scope>IDENTIFICATION</scope>
    <source>
        <tissue evidence="6">Gonads</tissue>
    </source>
</reference>
<dbReference type="Proteomes" id="UP000085678">
    <property type="component" value="Unplaced"/>
</dbReference>
<proteinExistence type="predicted"/>
<dbReference type="AlphaFoldDB" id="A0A1S3KHH8"/>
<dbReference type="InterPro" id="IPR000742">
    <property type="entry name" value="EGF"/>
</dbReference>
<dbReference type="PANTHER" id="PTHR22801:SF63">
    <property type="entry name" value="C-TYPE LECTIN DOMAIN-CONTAINING PROTEIN"/>
    <property type="match status" value="1"/>
</dbReference>
<dbReference type="PROSITE" id="PS50041">
    <property type="entry name" value="C_TYPE_LECTIN_2"/>
    <property type="match status" value="1"/>
</dbReference>
<evidence type="ECO:0000256" key="2">
    <source>
        <dbReference type="SAM" id="SignalP"/>
    </source>
</evidence>
<dbReference type="Pfam" id="PF00059">
    <property type="entry name" value="Lectin_C"/>
    <property type="match status" value="1"/>
</dbReference>
<keyword evidence="2" id="KW-0732">Signal</keyword>
<dbReference type="GeneID" id="106181939"/>
<dbReference type="InterPro" id="IPR050801">
    <property type="entry name" value="Ca-Dep_Lectins_ImmuneDev"/>
</dbReference>
<evidence type="ECO:0000313" key="5">
    <source>
        <dbReference type="Proteomes" id="UP000085678"/>
    </source>
</evidence>
<gene>
    <name evidence="6" type="primary">LOC106181939</name>
</gene>
<organism evidence="5 6">
    <name type="scientific">Lingula anatina</name>
    <name type="common">Brachiopod</name>
    <name type="synonym">Lingula unguis</name>
    <dbReference type="NCBI Taxonomy" id="7574"/>
    <lineage>
        <taxon>Eukaryota</taxon>
        <taxon>Metazoa</taxon>
        <taxon>Spiralia</taxon>
        <taxon>Lophotrochozoa</taxon>
        <taxon>Brachiopoda</taxon>
        <taxon>Linguliformea</taxon>
        <taxon>Lingulata</taxon>
        <taxon>Lingulida</taxon>
        <taxon>Linguloidea</taxon>
        <taxon>Lingulidae</taxon>
        <taxon>Lingula</taxon>
    </lineage>
</organism>
<dbReference type="PROSITE" id="PS50026">
    <property type="entry name" value="EGF_3"/>
    <property type="match status" value="1"/>
</dbReference>
<dbReference type="InterPro" id="IPR001304">
    <property type="entry name" value="C-type_lectin-like"/>
</dbReference>
<dbReference type="RefSeq" id="XP_013421962.1">
    <property type="nucleotide sequence ID" value="XM_013566508.2"/>
</dbReference>
<comment type="caution">
    <text evidence="1">Lacks conserved residue(s) required for the propagation of feature annotation.</text>
</comment>